<feature type="signal peptide" evidence="2">
    <location>
        <begin position="1"/>
        <end position="39"/>
    </location>
</feature>
<evidence type="ECO:0000313" key="3">
    <source>
        <dbReference type="EMBL" id="MFD1054211.1"/>
    </source>
</evidence>
<proteinExistence type="predicted"/>
<evidence type="ECO:0000256" key="2">
    <source>
        <dbReference type="SAM" id="SignalP"/>
    </source>
</evidence>
<dbReference type="RefSeq" id="WP_386052115.1">
    <property type="nucleotide sequence ID" value="NZ_JBHTKH010000004.1"/>
</dbReference>
<comment type="caution">
    <text evidence="3">The sequence shown here is derived from an EMBL/GenBank/DDBJ whole genome shotgun (WGS) entry which is preliminary data.</text>
</comment>
<evidence type="ECO:0000313" key="4">
    <source>
        <dbReference type="Proteomes" id="UP001597046"/>
    </source>
</evidence>
<accession>A0ABW3MUM1</accession>
<feature type="region of interest" description="Disordered" evidence="1">
    <location>
        <begin position="66"/>
        <end position="85"/>
    </location>
</feature>
<organism evidence="3 4">
    <name type="scientific">Terrabacter terrigena</name>
    <dbReference type="NCBI Taxonomy" id="574718"/>
    <lineage>
        <taxon>Bacteria</taxon>
        <taxon>Bacillati</taxon>
        <taxon>Actinomycetota</taxon>
        <taxon>Actinomycetes</taxon>
        <taxon>Micrococcales</taxon>
        <taxon>Intrasporangiaceae</taxon>
        <taxon>Terrabacter</taxon>
    </lineage>
</organism>
<gene>
    <name evidence="3" type="ORF">ACFQ2V_07830</name>
</gene>
<keyword evidence="2" id="KW-0732">Signal</keyword>
<evidence type="ECO:0000256" key="1">
    <source>
        <dbReference type="SAM" id="MobiDB-lite"/>
    </source>
</evidence>
<sequence length="177" mass="17787">MPMPGRTRALAVTRAPRPTARAARALALGLALPTLATLAGCGQPTPASPDDSVAPTVSVAVQPTITAETPDDDAADPSAEPTDGGLFDASSSLSGATCEPTGDSWSFTGTLTNSDTEEHTFTVAAFIVKVSDGSDVASKELDVKLAPGASAPVAIRNFHTGPKTGVECLNGVTVKGL</sequence>
<name>A0ABW3MUM1_9MICO</name>
<reference evidence="4" key="1">
    <citation type="journal article" date="2019" name="Int. J. Syst. Evol. Microbiol.">
        <title>The Global Catalogue of Microorganisms (GCM) 10K type strain sequencing project: providing services to taxonomists for standard genome sequencing and annotation.</title>
        <authorList>
            <consortium name="The Broad Institute Genomics Platform"/>
            <consortium name="The Broad Institute Genome Sequencing Center for Infectious Disease"/>
            <person name="Wu L."/>
            <person name="Ma J."/>
        </authorList>
    </citation>
    <scope>NUCLEOTIDE SEQUENCE [LARGE SCALE GENOMIC DNA]</scope>
    <source>
        <strain evidence="4">CCUG 57508</strain>
    </source>
</reference>
<dbReference type="Proteomes" id="UP001597046">
    <property type="component" value="Unassembled WGS sequence"/>
</dbReference>
<keyword evidence="4" id="KW-1185">Reference proteome</keyword>
<dbReference type="EMBL" id="JBHTKH010000004">
    <property type="protein sequence ID" value="MFD1054211.1"/>
    <property type="molecule type" value="Genomic_DNA"/>
</dbReference>
<protein>
    <submittedName>
        <fullName evidence="3">Uncharacterized protein</fullName>
    </submittedName>
</protein>
<feature type="chain" id="PRO_5045339552" evidence="2">
    <location>
        <begin position="40"/>
        <end position="177"/>
    </location>
</feature>